<dbReference type="EMBL" id="CAAALY010258331">
    <property type="protein sequence ID" value="VEL38590.1"/>
    <property type="molecule type" value="Genomic_DNA"/>
</dbReference>
<evidence type="ECO:0000313" key="2">
    <source>
        <dbReference type="EMBL" id="VEL38590.1"/>
    </source>
</evidence>
<dbReference type="AlphaFoldDB" id="A0A3S5B7D7"/>
<gene>
    <name evidence="2" type="ORF">PXEA_LOCUS32030</name>
</gene>
<feature type="region of interest" description="Disordered" evidence="1">
    <location>
        <begin position="742"/>
        <end position="787"/>
    </location>
</feature>
<organism evidence="2 3">
    <name type="scientific">Protopolystoma xenopodis</name>
    <dbReference type="NCBI Taxonomy" id="117903"/>
    <lineage>
        <taxon>Eukaryota</taxon>
        <taxon>Metazoa</taxon>
        <taxon>Spiralia</taxon>
        <taxon>Lophotrochozoa</taxon>
        <taxon>Platyhelminthes</taxon>
        <taxon>Monogenea</taxon>
        <taxon>Polyopisthocotylea</taxon>
        <taxon>Polystomatidea</taxon>
        <taxon>Polystomatidae</taxon>
        <taxon>Protopolystoma</taxon>
    </lineage>
</organism>
<evidence type="ECO:0000256" key="1">
    <source>
        <dbReference type="SAM" id="MobiDB-lite"/>
    </source>
</evidence>
<accession>A0A3S5B7D7</accession>
<reference evidence="2" key="1">
    <citation type="submission" date="2018-11" db="EMBL/GenBank/DDBJ databases">
        <authorList>
            <consortium name="Pathogen Informatics"/>
        </authorList>
    </citation>
    <scope>NUCLEOTIDE SEQUENCE</scope>
</reference>
<feature type="region of interest" description="Disordered" evidence="1">
    <location>
        <begin position="816"/>
        <end position="867"/>
    </location>
</feature>
<evidence type="ECO:0000313" key="3">
    <source>
        <dbReference type="Proteomes" id="UP000784294"/>
    </source>
</evidence>
<feature type="compositionally biased region" description="Low complexity" evidence="1">
    <location>
        <begin position="816"/>
        <end position="833"/>
    </location>
</feature>
<protein>
    <submittedName>
        <fullName evidence="2">Uncharacterized protein</fullName>
    </submittedName>
</protein>
<name>A0A3S5B7D7_9PLAT</name>
<keyword evidence="3" id="KW-1185">Reference proteome</keyword>
<dbReference type="OrthoDB" id="6271705at2759"/>
<sequence>MATSSILTNTTTSDFLASDGPDFDDEDGEVDYIDELDNSIGSRGSTGSGGRLFSTNMTNSGSVSAACANATSTALNSSWMQQIMDRSCNPELRALLNRTARAVDYKLAFGGDYSLASPLSRANGGILYANAKDVKNNEPYSEEKQSNIILAHMKRSASQGNFLATASLSGISSDIDKAIVKKYQDENCMISANVRSVGVTANASLSIDPLGHNLVKLGIPVNETNKVDSGLLPSKNIEAQPSQTTTWARKRGSRESLTRKQTGMDAIAFVPPPSECFSEESHADKMPNMTAWKVMKQAASSNLTTWSELKKTARRSKSTDIQHAVDGHQSRLDQHKLNIAFGHVSQEPESKVEVGETFMPNNLRSRSQPTSIDMHRFSGTLLEIFMRARAQDMLYSTLFDAKQRRPSNASGRHSSAASPSLHELAILAGACDLGPTRTDACSTRPRGWFDGLFSNNSLSAASTHAVSSSPANFVPKIQQPLITSYNLSIRAPTRANVASSGAIRPCSNFGAQFPPLDATGKALLAASGGSLLPGPPRGFPIFAIAPGLTTGKRASGGVYYPTSSARHPIIRQARPLSTNALGSGGGLSAAFQPLAPQQATGVMASFSRRRASQGGFQPNSPLATGLASNSLGLSPSLFTRPLVSCLTASAGPDSACMTALRLGVHPHHYAHPATAAGVATGASTMAGLSSHCFGGVGTRNPRAAIAYPGVGLLAIPRPSRMTACAFLSHTLPDLSFLGQAAAEEDRKGTPTMPKRMEVSVTETPSFAPNRPAKFNKPAQPPCEAESLSPAASAGCHHVCQKCGGCSRSASASASHLATTNTSSSSSSLVASGRRASRPSQTVSVGPRRSQPAGRVPTSSIVEASDRNKALETATISAGELQDKPESENLSGGLLFNERYRSFPELALAVAGTSGEEALQDCNRLAMIEHRTPCRAKFDGDSMLHSDPIKVSHFKPFDANCIILLRINH</sequence>
<comment type="caution">
    <text evidence="2">The sequence shown here is derived from an EMBL/GenBank/DDBJ whole genome shotgun (WGS) entry which is preliminary data.</text>
</comment>
<dbReference type="Proteomes" id="UP000784294">
    <property type="component" value="Unassembled WGS sequence"/>
</dbReference>
<proteinExistence type="predicted"/>